<keyword evidence="1" id="KW-0472">Membrane</keyword>
<dbReference type="RefSeq" id="WP_212518100.1">
    <property type="nucleotide sequence ID" value="NZ_JAGSOH010000025.1"/>
</dbReference>
<protein>
    <submittedName>
        <fullName evidence="2">Uncharacterized protein</fullName>
    </submittedName>
</protein>
<sequence>MLTELHPAVAPPPDLVTASGFLSPQITRYWPLAVLGLALLVFAAPLVRSVGSLYDWARRADRAASAAAAARRPKAPRALRAGRPGLGTTEATTLAAVALASLAEGEDSPAPYAVLAGASQVEVLLPGADAGKPRAPWTATAANRWVAPTDELTADPADAALLVLGMQGEGWLVVDLDYCPGTIAVSGAGAADWIGTLGDTHGIQVTQQKPDSGCWTVRIGRNGLGAVEELGLPFDGRPLRDVNTAVAVVAPTEPISTPPAAPEEGLHELALSVSSRDADHDTDS</sequence>
<dbReference type="EMBL" id="JAGSOH010000025">
    <property type="protein sequence ID" value="MBR7826954.1"/>
    <property type="molecule type" value="Genomic_DNA"/>
</dbReference>
<evidence type="ECO:0000256" key="1">
    <source>
        <dbReference type="SAM" id="Phobius"/>
    </source>
</evidence>
<name>A0A941EFX5_9ACTN</name>
<accession>A0A941EFX5</accession>
<dbReference type="Proteomes" id="UP000676325">
    <property type="component" value="Unassembled WGS sequence"/>
</dbReference>
<proteinExistence type="predicted"/>
<gene>
    <name evidence="2" type="ORF">KDK95_11620</name>
</gene>
<dbReference type="AlphaFoldDB" id="A0A941EFX5"/>
<evidence type="ECO:0000313" key="3">
    <source>
        <dbReference type="Proteomes" id="UP000676325"/>
    </source>
</evidence>
<keyword evidence="1" id="KW-0812">Transmembrane</keyword>
<evidence type="ECO:0000313" key="2">
    <source>
        <dbReference type="EMBL" id="MBR7826954.1"/>
    </source>
</evidence>
<feature type="transmembrane region" description="Helical" evidence="1">
    <location>
        <begin position="29"/>
        <end position="50"/>
    </location>
</feature>
<keyword evidence="3" id="KW-1185">Reference proteome</keyword>
<comment type="caution">
    <text evidence="2">The sequence shown here is derived from an EMBL/GenBank/DDBJ whole genome shotgun (WGS) entry which is preliminary data.</text>
</comment>
<keyword evidence="1" id="KW-1133">Transmembrane helix</keyword>
<organism evidence="2 3">
    <name type="scientific">Actinospica acidithermotolerans</name>
    <dbReference type="NCBI Taxonomy" id="2828514"/>
    <lineage>
        <taxon>Bacteria</taxon>
        <taxon>Bacillati</taxon>
        <taxon>Actinomycetota</taxon>
        <taxon>Actinomycetes</taxon>
        <taxon>Catenulisporales</taxon>
        <taxon>Actinospicaceae</taxon>
        <taxon>Actinospica</taxon>
    </lineage>
</organism>
<reference evidence="2" key="1">
    <citation type="submission" date="2021-04" db="EMBL/GenBank/DDBJ databases">
        <title>Genome based classification of Actinospica acidithermotolerans sp. nov., an actinobacterium isolated from an Indonesian hot spring.</title>
        <authorList>
            <person name="Kusuma A.B."/>
            <person name="Putra K.E."/>
            <person name="Nafisah S."/>
            <person name="Loh J."/>
            <person name="Nouioui I."/>
            <person name="Goodfellow M."/>
        </authorList>
    </citation>
    <scope>NUCLEOTIDE SEQUENCE</scope>
    <source>
        <strain evidence="2">MGRD01-02</strain>
    </source>
</reference>